<proteinExistence type="predicted"/>
<evidence type="ECO:0000313" key="1">
    <source>
        <dbReference type="EMBL" id="MBF5054510.1"/>
    </source>
</evidence>
<sequence length="171" mass="20011">MDEKGRKRQFRKCFRDNRYHNKRAALDAAVAWRDAQMRALKRQGTLGTPPRLRRVAVNELNTLKARDNSFGIIGITVTRRQKPKGINVSVTAQRGQKKWFSMRRHGAFEAFRLGVRQRCEWIQVPVPSDEELRRRFQHWLKNNLRCLQEYDIAVNDPGDAPIAAHRCRYAG</sequence>
<evidence type="ECO:0000313" key="2">
    <source>
        <dbReference type="Proteomes" id="UP000644441"/>
    </source>
</evidence>
<dbReference type="EMBL" id="ARXR01000049">
    <property type="protein sequence ID" value="MBF5054510.1"/>
    <property type="molecule type" value="Genomic_DNA"/>
</dbReference>
<accession>A0ABS0AKD4</accession>
<organism evidence="1 2">
    <name type="scientific">Alloalcanivorax venustensis ISO4</name>
    <dbReference type="NCBI Taxonomy" id="1177184"/>
    <lineage>
        <taxon>Bacteria</taxon>
        <taxon>Pseudomonadati</taxon>
        <taxon>Pseudomonadota</taxon>
        <taxon>Gammaproteobacteria</taxon>
        <taxon>Oceanospirillales</taxon>
        <taxon>Alcanivoracaceae</taxon>
        <taxon>Alloalcanivorax</taxon>
    </lineage>
</organism>
<dbReference type="Proteomes" id="UP000644441">
    <property type="component" value="Unassembled WGS sequence"/>
</dbReference>
<name>A0ABS0AKD4_9GAMM</name>
<gene>
    <name evidence="1" type="ORF">ISO4_03112</name>
</gene>
<reference evidence="1 2" key="1">
    <citation type="submission" date="2012-09" db="EMBL/GenBank/DDBJ databases">
        <title>Genome Sequence of alkane-degrading Bacterium Alcanivorax venustensis ISO4.</title>
        <authorList>
            <person name="Lai Q."/>
            <person name="Shao Z."/>
        </authorList>
    </citation>
    <scope>NUCLEOTIDE SEQUENCE [LARGE SCALE GENOMIC DNA]</scope>
    <source>
        <strain evidence="1 2">ISO4</strain>
    </source>
</reference>
<comment type="caution">
    <text evidence="1">The sequence shown here is derived from an EMBL/GenBank/DDBJ whole genome shotgun (WGS) entry which is preliminary data.</text>
</comment>
<protein>
    <submittedName>
        <fullName evidence="1">Uncharacterized protein</fullName>
    </submittedName>
</protein>
<keyword evidence="2" id="KW-1185">Reference proteome</keyword>